<dbReference type="PANTHER" id="PTHR30069">
    <property type="entry name" value="TONB-DEPENDENT OUTER MEMBRANE RECEPTOR"/>
    <property type="match status" value="1"/>
</dbReference>
<protein>
    <submittedName>
        <fullName evidence="16">TonB-dependent receptor plug domain-containing protein</fullName>
    </submittedName>
</protein>
<feature type="chain" id="PRO_5044026653" evidence="13">
    <location>
        <begin position="28"/>
        <end position="693"/>
    </location>
</feature>
<dbReference type="InterPro" id="IPR036942">
    <property type="entry name" value="Beta-barrel_TonB_sf"/>
</dbReference>
<dbReference type="Proteomes" id="UP001169760">
    <property type="component" value="Unassembled WGS sequence"/>
</dbReference>
<evidence type="ECO:0000256" key="10">
    <source>
        <dbReference type="PROSITE-ProRule" id="PRU01360"/>
    </source>
</evidence>
<evidence type="ECO:0000256" key="5">
    <source>
        <dbReference type="ARBA" id="ARBA00022692"/>
    </source>
</evidence>
<keyword evidence="9 10" id="KW-0998">Cell outer membrane</keyword>
<dbReference type="SUPFAM" id="SSF56935">
    <property type="entry name" value="Porins"/>
    <property type="match status" value="1"/>
</dbReference>
<dbReference type="InterPro" id="IPR012910">
    <property type="entry name" value="Plug_dom"/>
</dbReference>
<comment type="similarity">
    <text evidence="2 10 12">Belongs to the TonB-dependent receptor family.</text>
</comment>
<keyword evidence="8 10" id="KW-0472">Membrane</keyword>
<dbReference type="GO" id="GO:0044718">
    <property type="term" value="P:siderophore transmembrane transport"/>
    <property type="evidence" value="ECO:0007669"/>
    <property type="project" value="TreeGrafter"/>
</dbReference>
<dbReference type="RefSeq" id="WP_303491137.1">
    <property type="nucleotide sequence ID" value="NZ_JAUOPB010000002.1"/>
</dbReference>
<keyword evidence="6 13" id="KW-0732">Signal</keyword>
<gene>
    <name evidence="16" type="ORF">Q4521_03905</name>
</gene>
<sequence length="693" mass="75345">MTISKPAGKHLFLPSALALAVSVQVQAENDLIEEINVWGTQVIASSVKMDVESIELKQADHISDLLRGIPGVDVGGAHSLNQRISIRSMDDKDLRITIDGANQNTYMYHHMGNLQIHADILQSVDIKVGNNSVVDGGLGGTVRFKTKDAKDLLAAGQDFGGRVQASYANNASMGAAVTGYGQLSESVDALVYYNTINRDNYTVGGGKILDADGVEVGNTDGEVRGLEGTLTDLLVKFGWDLSENQRFKIGYEAYKDKGDYSYRPDMGLATDWAISESLGLPLTFDTEFTRDTITLNYDVTLGDSEVSVAAFTNESKLWRDESVNQAIWPEDPALVEGEATNTGFNILAVSPVGSAQTLTYGVDIINYDTAYRTDGSLQSEESAQNLALFIEDRIELGDFSIIPGVRYNSFDIDSTVVDDSFSKVTAALALEYQVSNSLVTSLSTTQLFKGPEIGEVFIGAGLYETANPGIEAEGGLNTELAISFEDEVLGADAFSTGITFFNTRITDYIYDYATPPAEVGGRSWKDNVGTMNLKGFEAYVGYDVGNLTTLLVFSKAQSDLDANEQYASLNGARQDRQRGNPVSLSIDYDLPSINALLHWDVQHLGAVDGDLALDSATLNNEKEGYTVHNMSARWQPETVDGLTVTFGIDNVFDEFYASQSSRTGTSNHPRFGQLYLLDYEPGRNVKLTVGYQF</sequence>
<evidence type="ECO:0000256" key="4">
    <source>
        <dbReference type="ARBA" id="ARBA00022452"/>
    </source>
</evidence>
<keyword evidence="4 10" id="KW-1134">Transmembrane beta strand</keyword>
<comment type="subcellular location">
    <subcellularLocation>
        <location evidence="1 10">Cell outer membrane</location>
        <topology evidence="1 10">Multi-pass membrane protein</topology>
    </subcellularLocation>
</comment>
<evidence type="ECO:0000259" key="14">
    <source>
        <dbReference type="Pfam" id="PF00593"/>
    </source>
</evidence>
<comment type="caution">
    <text evidence="16">The sequence shown here is derived from an EMBL/GenBank/DDBJ whole genome shotgun (WGS) entry which is preliminary data.</text>
</comment>
<dbReference type="CDD" id="cd01347">
    <property type="entry name" value="ligand_gated_channel"/>
    <property type="match status" value="1"/>
</dbReference>
<feature type="signal peptide" evidence="13">
    <location>
        <begin position="1"/>
        <end position="27"/>
    </location>
</feature>
<dbReference type="AlphaFoldDB" id="A0AAW7X5E3"/>
<evidence type="ECO:0000256" key="3">
    <source>
        <dbReference type="ARBA" id="ARBA00022448"/>
    </source>
</evidence>
<proteinExistence type="inferred from homology"/>
<reference evidence="16" key="1">
    <citation type="submission" date="2023-07" db="EMBL/GenBank/DDBJ databases">
        <title>Genome content predicts the carbon catabolic preferences of heterotrophic bacteria.</title>
        <authorList>
            <person name="Gralka M."/>
        </authorList>
    </citation>
    <scope>NUCLEOTIDE SEQUENCE</scope>
    <source>
        <strain evidence="16">I3M17_2</strain>
    </source>
</reference>
<evidence type="ECO:0000256" key="2">
    <source>
        <dbReference type="ARBA" id="ARBA00009810"/>
    </source>
</evidence>
<evidence type="ECO:0000313" key="17">
    <source>
        <dbReference type="Proteomes" id="UP001169760"/>
    </source>
</evidence>
<evidence type="ECO:0000256" key="12">
    <source>
        <dbReference type="RuleBase" id="RU003357"/>
    </source>
</evidence>
<dbReference type="InterPro" id="IPR037066">
    <property type="entry name" value="Plug_dom_sf"/>
</dbReference>
<keyword evidence="16" id="KW-0675">Receptor</keyword>
<evidence type="ECO:0000259" key="15">
    <source>
        <dbReference type="Pfam" id="PF07715"/>
    </source>
</evidence>
<dbReference type="Pfam" id="PF07715">
    <property type="entry name" value="Plug"/>
    <property type="match status" value="1"/>
</dbReference>
<evidence type="ECO:0000256" key="9">
    <source>
        <dbReference type="ARBA" id="ARBA00023237"/>
    </source>
</evidence>
<name>A0AAW7X5E3_9GAMM</name>
<feature type="domain" description="TonB-dependent receptor plug" evidence="15">
    <location>
        <begin position="48"/>
        <end position="139"/>
    </location>
</feature>
<evidence type="ECO:0000313" key="16">
    <source>
        <dbReference type="EMBL" id="MDO6421609.1"/>
    </source>
</evidence>
<organism evidence="16 17">
    <name type="scientific">Saccharophagus degradans</name>
    <dbReference type="NCBI Taxonomy" id="86304"/>
    <lineage>
        <taxon>Bacteria</taxon>
        <taxon>Pseudomonadati</taxon>
        <taxon>Pseudomonadota</taxon>
        <taxon>Gammaproteobacteria</taxon>
        <taxon>Cellvibrionales</taxon>
        <taxon>Cellvibrionaceae</taxon>
        <taxon>Saccharophagus</taxon>
    </lineage>
</organism>
<dbReference type="PROSITE" id="PS01156">
    <property type="entry name" value="TONB_DEPENDENT_REC_2"/>
    <property type="match status" value="1"/>
</dbReference>
<keyword evidence="7 12" id="KW-0798">TonB box</keyword>
<evidence type="ECO:0000256" key="8">
    <source>
        <dbReference type="ARBA" id="ARBA00023136"/>
    </source>
</evidence>
<feature type="domain" description="TonB-dependent receptor-like beta-barrel" evidence="14">
    <location>
        <begin position="243"/>
        <end position="651"/>
    </location>
</feature>
<dbReference type="GO" id="GO:0015344">
    <property type="term" value="F:siderophore uptake transmembrane transporter activity"/>
    <property type="evidence" value="ECO:0007669"/>
    <property type="project" value="TreeGrafter"/>
</dbReference>
<dbReference type="Gene3D" id="2.170.130.10">
    <property type="entry name" value="TonB-dependent receptor, plug domain"/>
    <property type="match status" value="1"/>
</dbReference>
<dbReference type="PROSITE" id="PS52016">
    <property type="entry name" value="TONB_DEPENDENT_REC_3"/>
    <property type="match status" value="1"/>
</dbReference>
<dbReference type="Gene3D" id="2.40.170.20">
    <property type="entry name" value="TonB-dependent receptor, beta-barrel domain"/>
    <property type="match status" value="1"/>
</dbReference>
<evidence type="ECO:0000256" key="7">
    <source>
        <dbReference type="ARBA" id="ARBA00023077"/>
    </source>
</evidence>
<feature type="short sequence motif" description="TonB C-terminal box" evidence="11">
    <location>
        <begin position="676"/>
        <end position="693"/>
    </location>
</feature>
<dbReference type="EMBL" id="JAUOPB010000002">
    <property type="protein sequence ID" value="MDO6421609.1"/>
    <property type="molecule type" value="Genomic_DNA"/>
</dbReference>
<dbReference type="GO" id="GO:0009279">
    <property type="term" value="C:cell outer membrane"/>
    <property type="evidence" value="ECO:0007669"/>
    <property type="project" value="UniProtKB-SubCell"/>
</dbReference>
<keyword evidence="5 10" id="KW-0812">Transmembrane</keyword>
<dbReference type="InterPro" id="IPR000531">
    <property type="entry name" value="Beta-barrel_TonB"/>
</dbReference>
<dbReference type="InterPro" id="IPR010917">
    <property type="entry name" value="TonB_rcpt_CS"/>
</dbReference>
<dbReference type="Pfam" id="PF00593">
    <property type="entry name" value="TonB_dep_Rec_b-barrel"/>
    <property type="match status" value="1"/>
</dbReference>
<dbReference type="PANTHER" id="PTHR30069:SF41">
    <property type="entry name" value="HEME_HEMOPEXIN UTILIZATION PROTEIN C"/>
    <property type="match status" value="1"/>
</dbReference>
<evidence type="ECO:0000256" key="13">
    <source>
        <dbReference type="SAM" id="SignalP"/>
    </source>
</evidence>
<evidence type="ECO:0000256" key="11">
    <source>
        <dbReference type="PROSITE-ProRule" id="PRU10144"/>
    </source>
</evidence>
<keyword evidence="3 10" id="KW-0813">Transport</keyword>
<accession>A0AAW7X5E3</accession>
<dbReference type="InterPro" id="IPR039426">
    <property type="entry name" value="TonB-dep_rcpt-like"/>
</dbReference>
<evidence type="ECO:0000256" key="1">
    <source>
        <dbReference type="ARBA" id="ARBA00004571"/>
    </source>
</evidence>
<evidence type="ECO:0000256" key="6">
    <source>
        <dbReference type="ARBA" id="ARBA00022729"/>
    </source>
</evidence>